<protein>
    <submittedName>
        <fullName evidence="1">Uncharacterized protein</fullName>
    </submittedName>
</protein>
<keyword evidence="2" id="KW-1185">Reference proteome</keyword>
<evidence type="ECO:0000313" key="1">
    <source>
        <dbReference type="EMBL" id="MDD1124432.1"/>
    </source>
</evidence>
<evidence type="ECO:0000313" key="2">
    <source>
        <dbReference type="Proteomes" id="UP001150531"/>
    </source>
</evidence>
<dbReference type="EMBL" id="JAMDGS010000005">
    <property type="protein sequence ID" value="MDD1124432.1"/>
    <property type="molecule type" value="Genomic_DNA"/>
</dbReference>
<comment type="caution">
    <text evidence="1">The sequence shown here is derived from an EMBL/GenBank/DDBJ whole genome shotgun (WGS) entry which is preliminary data.</text>
</comment>
<accession>A0ABT5PKK8</accession>
<organism evidence="1 2">
    <name type="scientific">Pseudomonas aphyarum</name>
    <dbReference type="NCBI Taxonomy" id="2942629"/>
    <lineage>
        <taxon>Bacteria</taxon>
        <taxon>Pseudomonadati</taxon>
        <taxon>Pseudomonadota</taxon>
        <taxon>Gammaproteobacteria</taxon>
        <taxon>Pseudomonadales</taxon>
        <taxon>Pseudomonadaceae</taxon>
        <taxon>Pseudomonas</taxon>
    </lineage>
</organism>
<proteinExistence type="predicted"/>
<dbReference type="Proteomes" id="UP001150531">
    <property type="component" value="Unassembled WGS sequence"/>
</dbReference>
<dbReference type="RefSeq" id="WP_273897376.1">
    <property type="nucleotide sequence ID" value="NZ_JAMDGS010000005.1"/>
</dbReference>
<gene>
    <name evidence="1" type="ORF">M5G18_07510</name>
</gene>
<reference evidence="1" key="1">
    <citation type="submission" date="2022-05" db="EMBL/GenBank/DDBJ databases">
        <title>Novel Pseudomonas spp. Isolated from a Rainbow Trout Aquaculture Facility.</title>
        <authorList>
            <person name="Testerman T."/>
            <person name="Graf J."/>
        </authorList>
    </citation>
    <scope>NUCLEOTIDE SEQUENCE</scope>
    <source>
        <strain evidence="1">ID386</strain>
    </source>
</reference>
<sequence length="137" mass="15498">MKLKFFRRSAGYYPVIGEVFHDVAEVLPNQEGAQRYDLYVCSALGAIAQMPEDCDRMLAAISSIEEGLEAFICDGGNDVLLNMSADGVQVDILINDDWTGQPESRFELQEWRKILERWKSLLELPKGFDEILLLSLP</sequence>
<name>A0ABT5PKK8_9PSED</name>